<reference evidence="1 2" key="1">
    <citation type="submission" date="2018-11" db="EMBL/GenBank/DDBJ databases">
        <authorList>
            <consortium name="Pathogen Informatics"/>
        </authorList>
    </citation>
    <scope>NUCLEOTIDE SEQUENCE [LARGE SCALE GENOMIC DNA]</scope>
</reference>
<sequence>MSNENARLGVTAASEKFESISESNNVTFDRLRLNNGRRKTLNNRLPKRFRKRSLRIKSEMKEKGNNYITEYEIFKKIQTKKKSRIAIIFTHLIDMMQYNKTLNEQ</sequence>
<organism evidence="1 2">
    <name type="scientific">Brugia timori</name>
    <dbReference type="NCBI Taxonomy" id="42155"/>
    <lineage>
        <taxon>Eukaryota</taxon>
        <taxon>Metazoa</taxon>
        <taxon>Ecdysozoa</taxon>
        <taxon>Nematoda</taxon>
        <taxon>Chromadorea</taxon>
        <taxon>Rhabditida</taxon>
        <taxon>Spirurina</taxon>
        <taxon>Spiruromorpha</taxon>
        <taxon>Filarioidea</taxon>
        <taxon>Onchocercidae</taxon>
        <taxon>Brugia</taxon>
    </lineage>
</organism>
<dbReference type="Proteomes" id="UP000280834">
    <property type="component" value="Unassembled WGS sequence"/>
</dbReference>
<name>A0A3P7WF21_9BILA</name>
<accession>A0A3P7WF21</accession>
<gene>
    <name evidence="1" type="ORF">BTMF_LOCUS3963</name>
</gene>
<dbReference type="EMBL" id="UZAG01003750">
    <property type="protein sequence ID" value="VDO15842.1"/>
    <property type="molecule type" value="Genomic_DNA"/>
</dbReference>
<keyword evidence="2" id="KW-1185">Reference proteome</keyword>
<protein>
    <submittedName>
        <fullName evidence="1">Uncharacterized protein</fullName>
    </submittedName>
</protein>
<evidence type="ECO:0000313" key="1">
    <source>
        <dbReference type="EMBL" id="VDO15842.1"/>
    </source>
</evidence>
<dbReference type="AlphaFoldDB" id="A0A3P7WF21"/>
<evidence type="ECO:0000313" key="2">
    <source>
        <dbReference type="Proteomes" id="UP000280834"/>
    </source>
</evidence>
<proteinExistence type="predicted"/>